<dbReference type="Gene3D" id="3.10.450.50">
    <property type="match status" value="1"/>
</dbReference>
<dbReference type="InterPro" id="IPR032710">
    <property type="entry name" value="NTF2-like_dom_sf"/>
</dbReference>
<proteinExistence type="predicted"/>
<dbReference type="SUPFAM" id="SSF54427">
    <property type="entry name" value="NTF2-like"/>
    <property type="match status" value="1"/>
</dbReference>
<evidence type="ECO:0000259" key="1">
    <source>
        <dbReference type="Pfam" id="PF12680"/>
    </source>
</evidence>
<evidence type="ECO:0000313" key="2">
    <source>
        <dbReference type="EMBL" id="KAA2238397.1"/>
    </source>
</evidence>
<dbReference type="Pfam" id="PF12680">
    <property type="entry name" value="SnoaL_2"/>
    <property type="match status" value="1"/>
</dbReference>
<accession>A0A5B2VJI0</accession>
<dbReference type="RefSeq" id="WP_149839579.1">
    <property type="nucleotide sequence ID" value="NZ_VUOC01000004.1"/>
</dbReference>
<dbReference type="InterPro" id="IPR037401">
    <property type="entry name" value="SnoaL-like"/>
</dbReference>
<evidence type="ECO:0000313" key="3">
    <source>
        <dbReference type="Proteomes" id="UP000324611"/>
    </source>
</evidence>
<protein>
    <submittedName>
        <fullName evidence="2">DUF4440 domain-containing protein</fullName>
    </submittedName>
</protein>
<comment type="caution">
    <text evidence="2">The sequence shown here is derived from an EMBL/GenBank/DDBJ whole genome shotgun (WGS) entry which is preliminary data.</text>
</comment>
<name>A0A5B2VJI0_9BACT</name>
<reference evidence="2 3" key="1">
    <citation type="submission" date="2019-09" db="EMBL/GenBank/DDBJ databases">
        <title>Chitinophaga ginsengihumi sp. nov., isolated from soil of ginseng rhizosphere.</title>
        <authorList>
            <person name="Lee J."/>
        </authorList>
    </citation>
    <scope>NUCLEOTIDE SEQUENCE [LARGE SCALE GENOMIC DNA]</scope>
    <source>
        <strain evidence="2 3">BN140078</strain>
    </source>
</reference>
<feature type="domain" description="SnoaL-like" evidence="1">
    <location>
        <begin position="27"/>
        <end position="126"/>
    </location>
</feature>
<dbReference type="Proteomes" id="UP000324611">
    <property type="component" value="Unassembled WGS sequence"/>
</dbReference>
<keyword evidence="3" id="KW-1185">Reference proteome</keyword>
<gene>
    <name evidence="2" type="ORF">F0L74_19390</name>
</gene>
<reference evidence="2 3" key="2">
    <citation type="submission" date="2019-09" db="EMBL/GenBank/DDBJ databases">
        <authorList>
            <person name="Jin C."/>
        </authorList>
    </citation>
    <scope>NUCLEOTIDE SEQUENCE [LARGE SCALE GENOMIC DNA]</scope>
    <source>
        <strain evidence="2 3">BN140078</strain>
    </source>
</reference>
<organism evidence="2 3">
    <name type="scientific">Chitinophaga agrisoli</name>
    <dbReference type="NCBI Taxonomy" id="2607653"/>
    <lineage>
        <taxon>Bacteria</taxon>
        <taxon>Pseudomonadati</taxon>
        <taxon>Bacteroidota</taxon>
        <taxon>Chitinophagia</taxon>
        <taxon>Chitinophagales</taxon>
        <taxon>Chitinophagaceae</taxon>
        <taxon>Chitinophaga</taxon>
    </lineage>
</organism>
<dbReference type="EMBL" id="VUOC01000004">
    <property type="protein sequence ID" value="KAA2238397.1"/>
    <property type="molecule type" value="Genomic_DNA"/>
</dbReference>
<dbReference type="AlphaFoldDB" id="A0A5B2VJI0"/>
<sequence>MKSDTKQMPDSFPLPTKPEDIIPSLVSRFHSGDVRNQMAMYAPDAVFIANDGRTITDHAEIAAIIGRDIKLGLPLKTNVRHLFVAGDTAQIVLDWSIEGKGPDGQDVRLGGSACDIARRGADGFWRYIIDNNQGTAVRQPA</sequence>